<dbReference type="AlphaFoldDB" id="A0AA36G8J3"/>
<evidence type="ECO:0000256" key="1">
    <source>
        <dbReference type="SAM" id="MobiDB-lite"/>
    </source>
</evidence>
<feature type="compositionally biased region" description="Basic and acidic residues" evidence="1">
    <location>
        <begin position="179"/>
        <end position="232"/>
    </location>
</feature>
<keyword evidence="3" id="KW-1185">Reference proteome</keyword>
<feature type="region of interest" description="Disordered" evidence="1">
    <location>
        <begin position="63"/>
        <end position="90"/>
    </location>
</feature>
<sequence>MVNDEEANRVRDQCSVVWILQKRFQALPATCCYSDFATSMAGMLEKKVPRAGQAMMHDIVLGSRNTQETRAPRQRGAASRRPARKKTTDSTYLQSFVDTLKGYWERIEDKVENKLKNCHPNKRNHFMDLQAEVKETLEVDFWPRWELETTRGSQADDEGSTEGEDEDEVRRQAKAKKKAEKEAGRKSRRDGEAGPSTKKQDKEKKKAGKQLELDEAVTKEKKKLTTFEREPSPDPSAVKRARRSPSATPMLEIVEASPEEMPDPPQKDAEEPQQAAQEEAPVETPKFGGWVPNIMALLAWEKASFCSFLTFLNVDPNKPPPKPYKRIDPKTLGLDPDLLLEDEEEDNKPYNCRTVVSIRHRDRLLSRRLWSTLPDLPIPEPGETLITKWDSCGIALGYEPSFIKRIARAELGPFVTVEYRDRQDVQLIPAEFLLMTRPDLHYQVKQRLKTLPATINTLATEIQWRLPGLELLKF</sequence>
<evidence type="ECO:0000313" key="2">
    <source>
        <dbReference type="EMBL" id="CAJ0582003.1"/>
    </source>
</evidence>
<feature type="region of interest" description="Disordered" evidence="1">
    <location>
        <begin position="150"/>
        <end position="287"/>
    </location>
</feature>
<proteinExistence type="predicted"/>
<organism evidence="2 3">
    <name type="scientific">Mesorhabditis spiculigera</name>
    <dbReference type="NCBI Taxonomy" id="96644"/>
    <lineage>
        <taxon>Eukaryota</taxon>
        <taxon>Metazoa</taxon>
        <taxon>Ecdysozoa</taxon>
        <taxon>Nematoda</taxon>
        <taxon>Chromadorea</taxon>
        <taxon>Rhabditida</taxon>
        <taxon>Rhabditina</taxon>
        <taxon>Rhabditomorpha</taxon>
        <taxon>Rhabditoidea</taxon>
        <taxon>Rhabditidae</taxon>
        <taxon>Mesorhabditinae</taxon>
        <taxon>Mesorhabditis</taxon>
    </lineage>
</organism>
<evidence type="ECO:0000313" key="3">
    <source>
        <dbReference type="Proteomes" id="UP001177023"/>
    </source>
</evidence>
<dbReference type="Proteomes" id="UP001177023">
    <property type="component" value="Unassembled WGS sequence"/>
</dbReference>
<accession>A0AA36G8J3</accession>
<comment type="caution">
    <text evidence="2">The sequence shown here is derived from an EMBL/GenBank/DDBJ whole genome shotgun (WGS) entry which is preliminary data.</text>
</comment>
<reference evidence="2" key="1">
    <citation type="submission" date="2023-06" db="EMBL/GenBank/DDBJ databases">
        <authorList>
            <person name="Delattre M."/>
        </authorList>
    </citation>
    <scope>NUCLEOTIDE SEQUENCE</scope>
    <source>
        <strain evidence="2">AF72</strain>
    </source>
</reference>
<feature type="non-terminal residue" evidence="2">
    <location>
        <position position="1"/>
    </location>
</feature>
<gene>
    <name evidence="2" type="ORF">MSPICULIGERA_LOCUS20146</name>
</gene>
<feature type="compositionally biased region" description="Acidic residues" evidence="1">
    <location>
        <begin position="155"/>
        <end position="167"/>
    </location>
</feature>
<name>A0AA36G8J3_9BILA</name>
<protein>
    <submittedName>
        <fullName evidence="2">Uncharacterized protein</fullName>
    </submittedName>
</protein>
<dbReference type="EMBL" id="CATQJA010002664">
    <property type="protein sequence ID" value="CAJ0582003.1"/>
    <property type="molecule type" value="Genomic_DNA"/>
</dbReference>